<dbReference type="AlphaFoldDB" id="A0A3R7N9M7"/>
<evidence type="ECO:0000313" key="2">
    <source>
        <dbReference type="Proteomes" id="UP000284403"/>
    </source>
</evidence>
<evidence type="ECO:0000313" key="1">
    <source>
        <dbReference type="EMBL" id="RNF27726.1"/>
    </source>
</evidence>
<dbReference type="Proteomes" id="UP000284403">
    <property type="component" value="Unassembled WGS sequence"/>
</dbReference>
<proteinExistence type="predicted"/>
<keyword evidence="2" id="KW-1185">Reference proteome</keyword>
<reference evidence="1 2" key="1">
    <citation type="journal article" date="2018" name="BMC Genomics">
        <title>Genomic comparison of Trypanosoma conorhini and Trypanosoma rangeli to Trypanosoma cruzi strains of high and low virulence.</title>
        <authorList>
            <person name="Bradwell K.R."/>
            <person name="Koparde V.N."/>
            <person name="Matveyev A.V."/>
            <person name="Serrano M.G."/>
            <person name="Alves J.M."/>
            <person name="Parikh H."/>
            <person name="Huang B."/>
            <person name="Lee V."/>
            <person name="Espinosa-Alvarez O."/>
            <person name="Ortiz P.A."/>
            <person name="Costa-Martins A.G."/>
            <person name="Teixeira M.M."/>
            <person name="Buck G.A."/>
        </authorList>
    </citation>
    <scope>NUCLEOTIDE SEQUENCE [LARGE SCALE GENOMIC DNA]</scope>
    <source>
        <strain evidence="1 2">025E</strain>
    </source>
</reference>
<dbReference type="EMBL" id="MKKU01000001">
    <property type="protein sequence ID" value="RNF27726.1"/>
    <property type="molecule type" value="Genomic_DNA"/>
</dbReference>
<protein>
    <submittedName>
        <fullName evidence="1">Uncharacterized protein</fullName>
    </submittedName>
</protein>
<dbReference type="GeneID" id="40313721"/>
<gene>
    <name evidence="1" type="ORF">Tco025E_00110</name>
</gene>
<comment type="caution">
    <text evidence="1">The sequence shown here is derived from an EMBL/GenBank/DDBJ whole genome shotgun (WGS) entry which is preliminary data.</text>
</comment>
<sequence>MDTALAAASAFTGSRAWGMPEASGKLYRVSAVHSASAKRLDKYIAQAASRSCRPAACTMRRSSAENRSCAALRRAVSSAMTIPSSLVPFARLMASTSCRPEISL</sequence>
<name>A0A3R7N9M7_9TRYP</name>
<dbReference type="RefSeq" id="XP_029232932.1">
    <property type="nucleotide sequence ID" value="XM_029367059.1"/>
</dbReference>
<organism evidence="1 2">
    <name type="scientific">Trypanosoma conorhini</name>
    <dbReference type="NCBI Taxonomy" id="83891"/>
    <lineage>
        <taxon>Eukaryota</taxon>
        <taxon>Discoba</taxon>
        <taxon>Euglenozoa</taxon>
        <taxon>Kinetoplastea</taxon>
        <taxon>Metakinetoplastina</taxon>
        <taxon>Trypanosomatida</taxon>
        <taxon>Trypanosomatidae</taxon>
        <taxon>Trypanosoma</taxon>
    </lineage>
</organism>
<accession>A0A3R7N9M7</accession>